<feature type="transmembrane region" description="Helical" evidence="2">
    <location>
        <begin position="52"/>
        <end position="75"/>
    </location>
</feature>
<sequence>YRPQTATKLTPLPPQTTHLSLHPPPRRRRGRRIPLLLRLLARRRRDPRRRPLLGRGAFYALLPLEACGHTILPFYPWVGLECTYRDCELLVI</sequence>
<evidence type="ECO:0000256" key="1">
    <source>
        <dbReference type="SAM" id="MobiDB-lite"/>
    </source>
</evidence>
<dbReference type="InParanoid" id="A0A0P0VF62"/>
<proteinExistence type="predicted"/>
<reference evidence="3 4" key="3">
    <citation type="journal article" date="2013" name="Rice">
        <title>Improvement of the Oryza sativa Nipponbare reference genome using next generation sequence and optical map data.</title>
        <authorList>
            <person name="Kawahara Y."/>
            <person name="de la Bastide M."/>
            <person name="Hamilton J.P."/>
            <person name="Kanamori H."/>
            <person name="McCombie W.R."/>
            <person name="Ouyang S."/>
            <person name="Schwartz D.C."/>
            <person name="Tanaka T."/>
            <person name="Wu J."/>
            <person name="Zhou S."/>
            <person name="Childs K.L."/>
            <person name="Davidson R.M."/>
            <person name="Lin H."/>
            <person name="Quesada-Ocampo L."/>
            <person name="Vaillancourt B."/>
            <person name="Sakai H."/>
            <person name="Lee S.S."/>
            <person name="Kim J."/>
            <person name="Numa H."/>
            <person name="Itoh T."/>
            <person name="Buell C.R."/>
            <person name="Matsumoto T."/>
        </authorList>
    </citation>
    <scope>NUCLEOTIDE SEQUENCE [LARGE SCALE GENOMIC DNA]</scope>
    <source>
        <strain evidence="4">cv. Nipponbare</strain>
    </source>
</reference>
<reference evidence="3 4" key="2">
    <citation type="journal article" date="2013" name="Plant Cell Physiol.">
        <title>Rice Annotation Project Database (RAP-DB): an integrative and interactive database for rice genomics.</title>
        <authorList>
            <person name="Sakai H."/>
            <person name="Lee S.S."/>
            <person name="Tanaka T."/>
            <person name="Numa H."/>
            <person name="Kim J."/>
            <person name="Kawahara Y."/>
            <person name="Wakimoto H."/>
            <person name="Yang C.C."/>
            <person name="Iwamoto M."/>
            <person name="Abe T."/>
            <person name="Yamada Y."/>
            <person name="Muto A."/>
            <person name="Inokuchi H."/>
            <person name="Ikemura T."/>
            <person name="Matsumoto T."/>
            <person name="Sasaki T."/>
            <person name="Itoh T."/>
        </authorList>
    </citation>
    <scope>NUCLEOTIDE SEQUENCE [LARGE SCALE GENOMIC DNA]</scope>
    <source>
        <strain evidence="4">cv. Nipponbare</strain>
    </source>
</reference>
<feature type="region of interest" description="Disordered" evidence="1">
    <location>
        <begin position="1"/>
        <end position="30"/>
    </location>
</feature>
<dbReference type="PaxDb" id="39947-A0A0P0VF62"/>
<keyword evidence="2" id="KW-0812">Transmembrane</keyword>
<reference evidence="4" key="1">
    <citation type="journal article" date="2005" name="Nature">
        <title>The map-based sequence of the rice genome.</title>
        <authorList>
            <consortium name="International rice genome sequencing project (IRGSP)"/>
            <person name="Matsumoto T."/>
            <person name="Wu J."/>
            <person name="Kanamori H."/>
            <person name="Katayose Y."/>
            <person name="Fujisawa M."/>
            <person name="Namiki N."/>
            <person name="Mizuno H."/>
            <person name="Yamamoto K."/>
            <person name="Antonio B.A."/>
            <person name="Baba T."/>
            <person name="Sakata K."/>
            <person name="Nagamura Y."/>
            <person name="Aoki H."/>
            <person name="Arikawa K."/>
            <person name="Arita K."/>
            <person name="Bito T."/>
            <person name="Chiden Y."/>
            <person name="Fujitsuka N."/>
            <person name="Fukunaka R."/>
            <person name="Hamada M."/>
            <person name="Harada C."/>
            <person name="Hayashi A."/>
            <person name="Hijishita S."/>
            <person name="Honda M."/>
            <person name="Hosokawa S."/>
            <person name="Ichikawa Y."/>
            <person name="Idonuma A."/>
            <person name="Iijima M."/>
            <person name="Ikeda M."/>
            <person name="Ikeno M."/>
            <person name="Ito K."/>
            <person name="Ito S."/>
            <person name="Ito T."/>
            <person name="Ito Y."/>
            <person name="Ito Y."/>
            <person name="Iwabuchi A."/>
            <person name="Kamiya K."/>
            <person name="Karasawa W."/>
            <person name="Kurita K."/>
            <person name="Katagiri S."/>
            <person name="Kikuta A."/>
            <person name="Kobayashi H."/>
            <person name="Kobayashi N."/>
            <person name="Machita K."/>
            <person name="Maehara T."/>
            <person name="Masukawa M."/>
            <person name="Mizubayashi T."/>
            <person name="Mukai Y."/>
            <person name="Nagasaki H."/>
            <person name="Nagata Y."/>
            <person name="Naito S."/>
            <person name="Nakashima M."/>
            <person name="Nakama Y."/>
            <person name="Nakamichi Y."/>
            <person name="Nakamura M."/>
            <person name="Meguro A."/>
            <person name="Negishi M."/>
            <person name="Ohta I."/>
            <person name="Ohta T."/>
            <person name="Okamoto M."/>
            <person name="Ono N."/>
            <person name="Saji S."/>
            <person name="Sakaguchi M."/>
            <person name="Sakai K."/>
            <person name="Shibata M."/>
            <person name="Shimokawa T."/>
            <person name="Song J."/>
            <person name="Takazaki Y."/>
            <person name="Terasawa K."/>
            <person name="Tsugane M."/>
            <person name="Tsuji K."/>
            <person name="Ueda S."/>
            <person name="Waki K."/>
            <person name="Yamagata H."/>
            <person name="Yamamoto M."/>
            <person name="Yamamoto S."/>
            <person name="Yamane H."/>
            <person name="Yoshiki S."/>
            <person name="Yoshihara R."/>
            <person name="Yukawa K."/>
            <person name="Zhong H."/>
            <person name="Yano M."/>
            <person name="Yuan Q."/>
            <person name="Ouyang S."/>
            <person name="Liu J."/>
            <person name="Jones K.M."/>
            <person name="Gansberger K."/>
            <person name="Moffat K."/>
            <person name="Hill J."/>
            <person name="Bera J."/>
            <person name="Fadrosh D."/>
            <person name="Jin S."/>
            <person name="Johri S."/>
            <person name="Kim M."/>
            <person name="Overton L."/>
            <person name="Reardon M."/>
            <person name="Tsitrin T."/>
            <person name="Vuong H."/>
            <person name="Weaver B."/>
            <person name="Ciecko A."/>
            <person name="Tallon L."/>
            <person name="Jackson J."/>
            <person name="Pai G."/>
            <person name="Aken S.V."/>
            <person name="Utterback T."/>
            <person name="Reidmuller S."/>
            <person name="Feldblyum T."/>
            <person name="Hsiao J."/>
            <person name="Zismann V."/>
            <person name="Iobst S."/>
            <person name="de Vazeille A.R."/>
            <person name="Buell C.R."/>
            <person name="Ying K."/>
            <person name="Li Y."/>
            <person name="Lu T."/>
            <person name="Huang Y."/>
            <person name="Zhao Q."/>
            <person name="Feng Q."/>
            <person name="Zhang L."/>
            <person name="Zhu J."/>
            <person name="Weng Q."/>
            <person name="Mu J."/>
            <person name="Lu Y."/>
            <person name="Fan D."/>
            <person name="Liu Y."/>
            <person name="Guan J."/>
            <person name="Zhang Y."/>
            <person name="Yu S."/>
            <person name="Liu X."/>
            <person name="Zhang Y."/>
            <person name="Hong G."/>
            <person name="Han B."/>
            <person name="Choisne N."/>
            <person name="Demange N."/>
            <person name="Orjeda G."/>
            <person name="Samain S."/>
            <person name="Cattolico L."/>
            <person name="Pelletier E."/>
            <person name="Couloux A."/>
            <person name="Segurens B."/>
            <person name="Wincker P."/>
            <person name="D'Hont A."/>
            <person name="Scarpelli C."/>
            <person name="Weissenbach J."/>
            <person name="Salanoubat M."/>
            <person name="Quetier F."/>
            <person name="Yu Y."/>
            <person name="Kim H.R."/>
            <person name="Rambo T."/>
            <person name="Currie J."/>
            <person name="Collura K."/>
            <person name="Luo M."/>
            <person name="Yang T."/>
            <person name="Ammiraju J.S.S."/>
            <person name="Engler F."/>
            <person name="Soderlund C."/>
            <person name="Wing R.A."/>
            <person name="Palmer L.E."/>
            <person name="de la Bastide M."/>
            <person name="Spiegel L."/>
            <person name="Nascimento L."/>
            <person name="Zutavern T."/>
            <person name="O'Shaughnessy A."/>
            <person name="Dike S."/>
            <person name="Dedhia N."/>
            <person name="Preston R."/>
            <person name="Balija V."/>
            <person name="McCombie W.R."/>
            <person name="Chow T."/>
            <person name="Chen H."/>
            <person name="Chung M."/>
            <person name="Chen C."/>
            <person name="Shaw J."/>
            <person name="Wu H."/>
            <person name="Hsiao K."/>
            <person name="Chao Y."/>
            <person name="Chu M."/>
            <person name="Cheng C."/>
            <person name="Hour A."/>
            <person name="Lee P."/>
            <person name="Lin S."/>
            <person name="Lin Y."/>
            <person name="Liou J."/>
            <person name="Liu S."/>
            <person name="Hsing Y."/>
            <person name="Raghuvanshi S."/>
            <person name="Mohanty A."/>
            <person name="Bharti A.K."/>
            <person name="Gaur A."/>
            <person name="Gupta V."/>
            <person name="Kumar D."/>
            <person name="Ravi V."/>
            <person name="Vij S."/>
            <person name="Kapur A."/>
            <person name="Khurana P."/>
            <person name="Khurana P."/>
            <person name="Khurana J.P."/>
            <person name="Tyagi A.K."/>
            <person name="Gaikwad K."/>
            <person name="Singh A."/>
            <person name="Dalal V."/>
            <person name="Srivastava S."/>
            <person name="Dixit A."/>
            <person name="Pal A.K."/>
            <person name="Ghazi I.A."/>
            <person name="Yadav M."/>
            <person name="Pandit A."/>
            <person name="Bhargava A."/>
            <person name="Sureshbabu K."/>
            <person name="Batra K."/>
            <person name="Sharma T.R."/>
            <person name="Mohapatra T."/>
            <person name="Singh N.K."/>
            <person name="Messing J."/>
            <person name="Nelson A.B."/>
            <person name="Fuks G."/>
            <person name="Kavchok S."/>
            <person name="Keizer G."/>
            <person name="Linton E."/>
            <person name="Llaca V."/>
            <person name="Song R."/>
            <person name="Tanyolac B."/>
            <person name="Young S."/>
            <person name="Ho-Il K."/>
            <person name="Hahn J.H."/>
            <person name="Sangsakoo G."/>
            <person name="Vanavichit A."/>
            <person name="de Mattos Luiz.A.T."/>
            <person name="Zimmer P.D."/>
            <person name="Malone G."/>
            <person name="Dellagostin O."/>
            <person name="de Oliveira A.C."/>
            <person name="Bevan M."/>
            <person name="Bancroft I."/>
            <person name="Minx P."/>
            <person name="Cordum H."/>
            <person name="Wilson R."/>
            <person name="Cheng Z."/>
            <person name="Jin W."/>
            <person name="Jiang J."/>
            <person name="Leong S.A."/>
            <person name="Iwama H."/>
            <person name="Gojobori T."/>
            <person name="Itoh T."/>
            <person name="Niimura Y."/>
            <person name="Fujii Y."/>
            <person name="Habara T."/>
            <person name="Sakai H."/>
            <person name="Sato Y."/>
            <person name="Wilson G."/>
            <person name="Kumar K."/>
            <person name="McCouch S."/>
            <person name="Juretic N."/>
            <person name="Hoen D."/>
            <person name="Wright S."/>
            <person name="Bruskiewich R."/>
            <person name="Bureau T."/>
            <person name="Miyao A."/>
            <person name="Hirochika H."/>
            <person name="Nishikawa T."/>
            <person name="Kadowaki K."/>
            <person name="Sugiura M."/>
            <person name="Burr B."/>
            <person name="Sasaki T."/>
        </authorList>
    </citation>
    <scope>NUCLEOTIDE SEQUENCE [LARGE SCALE GENOMIC DNA]</scope>
    <source>
        <strain evidence="4">cv. Nipponbare</strain>
    </source>
</reference>
<dbReference type="Gramene" id="Os02t0167600-01">
    <property type="protein sequence ID" value="Os02t0167600-01"/>
    <property type="gene ID" value="Os02g0167600"/>
</dbReference>
<evidence type="ECO:0000256" key="2">
    <source>
        <dbReference type="SAM" id="Phobius"/>
    </source>
</evidence>
<feature type="non-terminal residue" evidence="3">
    <location>
        <position position="1"/>
    </location>
</feature>
<accession>A0A0P0VF62</accession>
<gene>
    <name evidence="3" type="ordered locus">Os02g0167600</name>
    <name evidence="3" type="ORF">OSNPB_020167600</name>
</gene>
<name>A0A0P0VF62_ORYSJ</name>
<dbReference type="EMBL" id="AP014958">
    <property type="protein sequence ID" value="BAS77165.1"/>
    <property type="molecule type" value="Genomic_DNA"/>
</dbReference>
<keyword evidence="4" id="KW-1185">Reference proteome</keyword>
<evidence type="ECO:0000313" key="4">
    <source>
        <dbReference type="Proteomes" id="UP000059680"/>
    </source>
</evidence>
<dbReference type="AlphaFoldDB" id="A0A0P0VF62"/>
<dbReference type="Proteomes" id="UP000059680">
    <property type="component" value="Chromosome 2"/>
</dbReference>
<protein>
    <submittedName>
        <fullName evidence="3">Os02g0167600 protein</fullName>
    </submittedName>
</protein>
<organism evidence="3 4">
    <name type="scientific">Oryza sativa subsp. japonica</name>
    <name type="common">Rice</name>
    <dbReference type="NCBI Taxonomy" id="39947"/>
    <lineage>
        <taxon>Eukaryota</taxon>
        <taxon>Viridiplantae</taxon>
        <taxon>Streptophyta</taxon>
        <taxon>Embryophyta</taxon>
        <taxon>Tracheophyta</taxon>
        <taxon>Spermatophyta</taxon>
        <taxon>Magnoliopsida</taxon>
        <taxon>Liliopsida</taxon>
        <taxon>Poales</taxon>
        <taxon>Poaceae</taxon>
        <taxon>BOP clade</taxon>
        <taxon>Oryzoideae</taxon>
        <taxon>Oryzeae</taxon>
        <taxon>Oryzinae</taxon>
        <taxon>Oryza</taxon>
        <taxon>Oryza sativa</taxon>
    </lineage>
</organism>
<keyword evidence="2" id="KW-1133">Transmembrane helix</keyword>
<keyword evidence="2" id="KW-0472">Membrane</keyword>
<evidence type="ECO:0000313" key="3">
    <source>
        <dbReference type="EMBL" id="BAS77165.1"/>
    </source>
</evidence>